<dbReference type="PANTHER" id="PTHR30270:SF0">
    <property type="entry name" value="THIAMINE-MONOPHOSPHATE KINASE"/>
    <property type="match status" value="1"/>
</dbReference>
<dbReference type="InterPro" id="IPR036921">
    <property type="entry name" value="PurM-like_N_sf"/>
</dbReference>
<sequence>MELKDIGEFSLIKKITKDIFVDKSMVIAGVGDDVAVIKTKSEKYSLLTCDVLIEGTHFKRETITPYQLGKKAIAINVSDIAAKGGIPNQALISIGLTKDTKVKYVEEIYRGIKEGAKKFNIDIVGGNTALSKDKIFVDIFLIGEIEPEFLLLRSGAKTGDKILVTGNLGDSSAGLEIIENLDFKFEEKIKIKLKQAHLNPCPR</sequence>
<protein>
    <recommendedName>
        <fullName evidence="1">PurM-like N-terminal domain-containing protein</fullName>
    </recommendedName>
</protein>
<dbReference type="InterPro" id="IPR036676">
    <property type="entry name" value="PurM-like_C_sf"/>
</dbReference>
<gene>
    <name evidence="2" type="ORF">S03H2_59892</name>
</gene>
<accession>X1ITQ3</accession>
<dbReference type="SUPFAM" id="SSF55326">
    <property type="entry name" value="PurM N-terminal domain-like"/>
    <property type="match status" value="1"/>
</dbReference>
<dbReference type="AlphaFoldDB" id="X1ITQ3"/>
<dbReference type="Gene3D" id="3.90.650.10">
    <property type="entry name" value="PurM-like C-terminal domain"/>
    <property type="match status" value="1"/>
</dbReference>
<dbReference type="Gene3D" id="3.30.1330.10">
    <property type="entry name" value="PurM-like, N-terminal domain"/>
    <property type="match status" value="1"/>
</dbReference>
<evidence type="ECO:0000313" key="2">
    <source>
        <dbReference type="EMBL" id="GAH85826.1"/>
    </source>
</evidence>
<dbReference type="GO" id="GO:0009030">
    <property type="term" value="F:thiamine-phosphate kinase activity"/>
    <property type="evidence" value="ECO:0007669"/>
    <property type="project" value="InterPro"/>
</dbReference>
<organism evidence="2">
    <name type="scientific">marine sediment metagenome</name>
    <dbReference type="NCBI Taxonomy" id="412755"/>
    <lineage>
        <taxon>unclassified sequences</taxon>
        <taxon>metagenomes</taxon>
        <taxon>ecological metagenomes</taxon>
    </lineage>
</organism>
<reference evidence="2" key="1">
    <citation type="journal article" date="2014" name="Front. Microbiol.">
        <title>High frequency of phylogenetically diverse reductive dehalogenase-homologous genes in deep subseafloor sedimentary metagenomes.</title>
        <authorList>
            <person name="Kawai M."/>
            <person name="Futagami T."/>
            <person name="Toyoda A."/>
            <person name="Takaki Y."/>
            <person name="Nishi S."/>
            <person name="Hori S."/>
            <person name="Arai W."/>
            <person name="Tsubouchi T."/>
            <person name="Morono Y."/>
            <person name="Uchiyama I."/>
            <person name="Ito T."/>
            <person name="Fujiyama A."/>
            <person name="Inagaki F."/>
            <person name="Takami H."/>
        </authorList>
    </citation>
    <scope>NUCLEOTIDE SEQUENCE</scope>
    <source>
        <strain evidence="2">Expedition CK06-06</strain>
    </source>
</reference>
<feature type="domain" description="PurM-like N-terminal" evidence="1">
    <location>
        <begin position="31"/>
        <end position="145"/>
    </location>
</feature>
<dbReference type="NCBIfam" id="TIGR01379">
    <property type="entry name" value="thiL"/>
    <property type="match status" value="1"/>
</dbReference>
<dbReference type="EMBL" id="BARU01038546">
    <property type="protein sequence ID" value="GAH85826.1"/>
    <property type="molecule type" value="Genomic_DNA"/>
</dbReference>
<dbReference type="Pfam" id="PF00586">
    <property type="entry name" value="AIRS"/>
    <property type="match status" value="1"/>
</dbReference>
<dbReference type="GO" id="GO:0009228">
    <property type="term" value="P:thiamine biosynthetic process"/>
    <property type="evidence" value="ECO:0007669"/>
    <property type="project" value="InterPro"/>
</dbReference>
<dbReference type="PANTHER" id="PTHR30270">
    <property type="entry name" value="THIAMINE-MONOPHOSPHATE KINASE"/>
    <property type="match status" value="1"/>
</dbReference>
<dbReference type="CDD" id="cd02194">
    <property type="entry name" value="ThiL"/>
    <property type="match status" value="1"/>
</dbReference>
<dbReference type="InterPro" id="IPR006283">
    <property type="entry name" value="ThiL-like"/>
</dbReference>
<dbReference type="InterPro" id="IPR016188">
    <property type="entry name" value="PurM-like_N"/>
</dbReference>
<dbReference type="SUPFAM" id="SSF56042">
    <property type="entry name" value="PurM C-terminal domain-like"/>
    <property type="match status" value="1"/>
</dbReference>
<comment type="caution">
    <text evidence="2">The sequence shown here is derived from an EMBL/GenBank/DDBJ whole genome shotgun (WGS) entry which is preliminary data.</text>
</comment>
<evidence type="ECO:0000259" key="1">
    <source>
        <dbReference type="Pfam" id="PF00586"/>
    </source>
</evidence>
<feature type="non-terminal residue" evidence="2">
    <location>
        <position position="203"/>
    </location>
</feature>
<proteinExistence type="predicted"/>
<name>X1ITQ3_9ZZZZ</name>